<dbReference type="GO" id="GO:0042581">
    <property type="term" value="C:specific granule"/>
    <property type="evidence" value="ECO:0007669"/>
    <property type="project" value="Ensembl"/>
</dbReference>
<name>G1K8G3_ANOCA</name>
<feature type="domain" description="Olfactomedin-like" evidence="6">
    <location>
        <begin position="227"/>
        <end position="488"/>
    </location>
</feature>
<dbReference type="eggNOG" id="KOG3545">
    <property type="taxonomic scope" value="Eukaryota"/>
</dbReference>
<dbReference type="PROSITE" id="PS51132">
    <property type="entry name" value="OLF"/>
    <property type="match status" value="1"/>
</dbReference>
<organism evidence="7 8">
    <name type="scientific">Anolis carolinensis</name>
    <name type="common">Green anole</name>
    <name type="synonym">American chameleon</name>
    <dbReference type="NCBI Taxonomy" id="28377"/>
    <lineage>
        <taxon>Eukaryota</taxon>
        <taxon>Metazoa</taxon>
        <taxon>Chordata</taxon>
        <taxon>Craniata</taxon>
        <taxon>Vertebrata</taxon>
        <taxon>Euteleostomi</taxon>
        <taxon>Lepidosauria</taxon>
        <taxon>Squamata</taxon>
        <taxon>Bifurcata</taxon>
        <taxon>Unidentata</taxon>
        <taxon>Episquamata</taxon>
        <taxon>Toxicofera</taxon>
        <taxon>Iguania</taxon>
        <taxon>Dactyloidae</taxon>
        <taxon>Anolis</taxon>
    </lineage>
</organism>
<dbReference type="InParanoid" id="G1K8G3"/>
<dbReference type="Proteomes" id="UP000001646">
    <property type="component" value="Chromosome 3"/>
</dbReference>
<keyword evidence="4" id="KW-0175">Coiled coil</keyword>
<dbReference type="GeneTree" id="ENSGT00940000155454"/>
<evidence type="ECO:0000259" key="6">
    <source>
        <dbReference type="PROSITE" id="PS51132"/>
    </source>
</evidence>
<keyword evidence="8" id="KW-1185">Reference proteome</keyword>
<dbReference type="GO" id="GO:0005886">
    <property type="term" value="C:plasma membrane"/>
    <property type="evidence" value="ECO:0007669"/>
    <property type="project" value="Ensembl"/>
</dbReference>
<evidence type="ECO:0000256" key="5">
    <source>
        <dbReference type="SAM" id="SignalP"/>
    </source>
</evidence>
<dbReference type="GO" id="GO:0045296">
    <property type="term" value="F:cadherin binding"/>
    <property type="evidence" value="ECO:0007669"/>
    <property type="project" value="Ensembl"/>
</dbReference>
<dbReference type="KEGG" id="acs:100552912"/>
<dbReference type="PANTHER" id="PTHR23192">
    <property type="entry name" value="OLFACTOMEDIN-RELATED"/>
    <property type="match status" value="1"/>
</dbReference>
<feature type="signal peptide" evidence="5">
    <location>
        <begin position="1"/>
        <end position="18"/>
    </location>
</feature>
<evidence type="ECO:0000313" key="7">
    <source>
        <dbReference type="Ensembl" id="ENSACAP00000000334.4"/>
    </source>
</evidence>
<evidence type="ECO:0000256" key="2">
    <source>
        <dbReference type="ARBA" id="ARBA00022525"/>
    </source>
</evidence>
<dbReference type="HOGENOM" id="CLU_035236_5_0_1"/>
<comment type="subcellular location">
    <subcellularLocation>
        <location evidence="1">Secreted</location>
    </subcellularLocation>
</comment>
<proteinExistence type="predicted"/>
<dbReference type="GeneID" id="100552912"/>
<dbReference type="AlphaFoldDB" id="G1K8G3"/>
<feature type="chain" id="PRO_5032642944" evidence="5">
    <location>
        <begin position="19"/>
        <end position="492"/>
    </location>
</feature>
<reference evidence="7" key="2">
    <citation type="submission" date="2025-08" db="UniProtKB">
        <authorList>
            <consortium name="Ensembl"/>
        </authorList>
    </citation>
    <scope>IDENTIFICATION</scope>
</reference>
<dbReference type="GO" id="GO:0005198">
    <property type="term" value="F:structural molecule activity"/>
    <property type="evidence" value="ECO:0007669"/>
    <property type="project" value="Ensembl"/>
</dbReference>
<gene>
    <name evidence="7" type="primary">OLFM4</name>
</gene>
<keyword evidence="2" id="KW-0964">Secreted</keyword>
<feature type="coiled-coil region" evidence="4">
    <location>
        <begin position="105"/>
        <end position="132"/>
    </location>
</feature>
<dbReference type="Bgee" id="ENSACAG00000000380">
    <property type="expression patterns" value="Expressed in liver and 8 other cell types or tissues"/>
</dbReference>
<dbReference type="GO" id="GO:0045171">
    <property type="term" value="C:intercellular bridge"/>
    <property type="evidence" value="ECO:0007669"/>
    <property type="project" value="Ensembl"/>
</dbReference>
<dbReference type="Pfam" id="PF02191">
    <property type="entry name" value="OLF"/>
    <property type="match status" value="1"/>
</dbReference>
<dbReference type="CTD" id="10562"/>
<dbReference type="SUPFAM" id="SSF50952">
    <property type="entry name" value="Soluble quinoprotein glucose dehydrogenase"/>
    <property type="match status" value="1"/>
</dbReference>
<keyword evidence="5" id="KW-0732">Signal</keyword>
<evidence type="ECO:0000256" key="4">
    <source>
        <dbReference type="SAM" id="Coils"/>
    </source>
</evidence>
<evidence type="ECO:0000313" key="8">
    <source>
        <dbReference type="Proteomes" id="UP000001646"/>
    </source>
</evidence>
<dbReference type="InterPro" id="IPR050605">
    <property type="entry name" value="Olfactomedin-like_domain"/>
</dbReference>
<dbReference type="Ensembl" id="ENSACAT00000000348.4">
    <property type="protein sequence ID" value="ENSACAP00000000334.4"/>
    <property type="gene ID" value="ENSACAG00000000380.4"/>
</dbReference>
<dbReference type="GO" id="GO:0005829">
    <property type="term" value="C:cytosol"/>
    <property type="evidence" value="ECO:0007669"/>
    <property type="project" value="Ensembl"/>
</dbReference>
<feature type="coiled-coil region" evidence="4">
    <location>
        <begin position="194"/>
        <end position="221"/>
    </location>
</feature>
<dbReference type="GO" id="GO:1900026">
    <property type="term" value="P:positive regulation of substrate adhesion-dependent cell spreading"/>
    <property type="evidence" value="ECO:0007669"/>
    <property type="project" value="Ensembl"/>
</dbReference>
<dbReference type="SMART" id="SM00284">
    <property type="entry name" value="OLF"/>
    <property type="match status" value="1"/>
</dbReference>
<dbReference type="PANTHER" id="PTHR23192:SF7">
    <property type="entry name" value="OLFACTOMEDIN-4"/>
    <property type="match status" value="1"/>
</dbReference>
<protein>
    <submittedName>
        <fullName evidence="7">Olfactomedin 4</fullName>
    </submittedName>
</protein>
<evidence type="ECO:0000256" key="1">
    <source>
        <dbReference type="ARBA" id="ARBA00004613"/>
    </source>
</evidence>
<dbReference type="OrthoDB" id="8626508at2759"/>
<dbReference type="InterPro" id="IPR003112">
    <property type="entry name" value="Olfac-like_dom"/>
</dbReference>
<dbReference type="GO" id="GO:0005654">
    <property type="term" value="C:nucleoplasm"/>
    <property type="evidence" value="ECO:0007669"/>
    <property type="project" value="Ensembl"/>
</dbReference>
<reference evidence="7 8" key="1">
    <citation type="submission" date="2009-12" db="EMBL/GenBank/DDBJ databases">
        <title>The Genome Sequence of Anolis carolinensis (Green Anole Lizard).</title>
        <authorList>
            <consortium name="The Genome Sequencing Platform"/>
            <person name="Di Palma F."/>
            <person name="Alfoldi J."/>
            <person name="Heiman D."/>
            <person name="Young S."/>
            <person name="Grabherr M."/>
            <person name="Johnson J."/>
            <person name="Lander E.S."/>
            <person name="Lindblad-Toh K."/>
        </authorList>
    </citation>
    <scope>NUCLEOTIDE SEQUENCE [LARGE SCALE GENOMIC DNA]</scope>
    <source>
        <strain evidence="7 8">JBL SC #1</strain>
    </source>
</reference>
<dbReference type="GO" id="GO:0032991">
    <property type="term" value="C:protein-containing complex"/>
    <property type="evidence" value="ECO:0007669"/>
    <property type="project" value="Ensembl"/>
</dbReference>
<dbReference type="InterPro" id="IPR011041">
    <property type="entry name" value="Quinoprot_gluc/sorb_DH_b-prop"/>
</dbReference>
<sequence length="492" mass="56250">MQFLKATGLLLLLQGALAVNASTVLPSPTNRRLTTLPDIPSPAGPLKPTSHLEPFANVTGSLDDHGVCQCSVYLPDTAFPVDRVERIEILAQQLSVKFDIEISKVSQYTKDIELYEKRILNLTKKIEYLEKTSVSYTELDFQLIRLEIQEMEKLVTQLKVSLSGNNVIVEQLYVEIKNLSLMVTEVESLDKHNILAVRREIASLQRKLQDCEASRNQSTNHYFPPGTCSHGGIVNVSQPYMVQLNWRGFGFKQGGWGRYSSPLAPGKELYWVAPLTSARYIEYYRLHESFDDLLLFKYSKEYRYQYGDGSGAVVYNNFMYFNVYNSRDIGKLDLNTNTLVLRRALPNAAFNNRFSYAGVSWQDLDFAVDENGLWVIYSTEASTGNIVISKINETNLEVIDTWETRQYRPSVSNAFMVCGVLYATRIVNTRKEEIFYTYDTNTRTEGRVSIIIDKMMETIQSADYSPIDRRLYVYNDGYLVRHDLTFQPIIPA</sequence>
<dbReference type="GO" id="GO:0007165">
    <property type="term" value="P:signal transduction"/>
    <property type="evidence" value="ECO:0000318"/>
    <property type="project" value="GO_Central"/>
</dbReference>
<dbReference type="GO" id="GO:0005615">
    <property type="term" value="C:extracellular space"/>
    <property type="evidence" value="ECO:0000318"/>
    <property type="project" value="GO_Central"/>
</dbReference>
<evidence type="ECO:0000256" key="3">
    <source>
        <dbReference type="PROSITE-ProRule" id="PRU00446"/>
    </source>
</evidence>
<dbReference type="GO" id="GO:0048471">
    <property type="term" value="C:perinuclear region of cytoplasm"/>
    <property type="evidence" value="ECO:0007669"/>
    <property type="project" value="Ensembl"/>
</dbReference>
<reference evidence="7" key="3">
    <citation type="submission" date="2025-09" db="UniProtKB">
        <authorList>
            <consortium name="Ensembl"/>
        </authorList>
    </citation>
    <scope>IDENTIFICATION</scope>
</reference>
<comment type="caution">
    <text evidence="3">Lacks conserved residue(s) required for the propagation of feature annotation.</text>
</comment>
<accession>G1K8G3</accession>